<dbReference type="HOGENOM" id="CLU_085033_0_0_6"/>
<evidence type="ECO:0000256" key="1">
    <source>
        <dbReference type="ARBA" id="ARBA00006865"/>
    </source>
</evidence>
<dbReference type="PROSITE" id="PS51762">
    <property type="entry name" value="GH16_2"/>
    <property type="match status" value="1"/>
</dbReference>
<dbReference type="Gene3D" id="2.60.120.200">
    <property type="match status" value="1"/>
</dbReference>
<evidence type="ECO:0000259" key="3">
    <source>
        <dbReference type="PROSITE" id="PS51762"/>
    </source>
</evidence>
<feature type="chain" id="PRO_5004233952" evidence="2">
    <location>
        <begin position="26"/>
        <end position="287"/>
    </location>
</feature>
<feature type="domain" description="GH16" evidence="3">
    <location>
        <begin position="28"/>
        <end position="287"/>
    </location>
</feature>
<dbReference type="InterPro" id="IPR013320">
    <property type="entry name" value="ConA-like_dom_sf"/>
</dbReference>
<accession>Q47XS7</accession>
<reference evidence="4" key="1">
    <citation type="journal article" date="2005" name="Proc. Natl. Acad. Sci. U.S.A.">
        <title>The psychrophilic lifestyle as revealed by the genome sequence of Colwellia psychrerythraea 34H through genomic and proteomic analyses.</title>
        <authorList>
            <person name="Methe B.A."/>
            <person name="Nelson K.E."/>
            <person name="Deming J.W."/>
            <person name="Momen B."/>
            <person name="Melamud E."/>
            <person name="Zhang X."/>
            <person name="Moult J."/>
            <person name="Madupu R."/>
            <person name="Nelson W.C."/>
            <person name="Dodson R.J."/>
            <person name="Brinkac L.M."/>
            <person name="Daugherty S.C."/>
            <person name="Durkin A.S."/>
            <person name="DeBoy R.T."/>
            <person name="Kolonay J.F."/>
            <person name="Sullivan S.A."/>
            <person name="Zhou L."/>
            <person name="Davidsen T.M."/>
            <person name="Wu M."/>
            <person name="Huston A.L."/>
            <person name="Lewis M."/>
            <person name="Weaver B."/>
            <person name="Weidman J.F."/>
            <person name="Khouri H."/>
            <person name="Utterback T.R."/>
            <person name="Feldblyum T.V."/>
            <person name="Fraser C.M."/>
        </authorList>
    </citation>
    <scope>NUCLEOTIDE SEQUENCE [LARGE SCALE GENOMIC DNA]</scope>
    <source>
        <strain evidence="4">34H</strain>
    </source>
</reference>
<dbReference type="KEGG" id="cps:CPS_3726"/>
<gene>
    <name evidence="4" type="ordered locus">CPS_3726</name>
</gene>
<dbReference type="STRING" id="167879.CPS_3726"/>
<dbReference type="PANTHER" id="PTHR10963">
    <property type="entry name" value="GLYCOSYL HYDROLASE-RELATED"/>
    <property type="match status" value="1"/>
</dbReference>
<dbReference type="Pfam" id="PF00722">
    <property type="entry name" value="Glyco_hydro_16"/>
    <property type="match status" value="1"/>
</dbReference>
<dbReference type="RefSeq" id="WP_011044479.1">
    <property type="nucleotide sequence ID" value="NC_003910.7"/>
</dbReference>
<organism evidence="4 5">
    <name type="scientific">Colwellia psychrerythraea (strain 34H / ATCC BAA-681)</name>
    <name type="common">Vibrio psychroerythus</name>
    <dbReference type="NCBI Taxonomy" id="167879"/>
    <lineage>
        <taxon>Bacteria</taxon>
        <taxon>Pseudomonadati</taxon>
        <taxon>Pseudomonadota</taxon>
        <taxon>Gammaproteobacteria</taxon>
        <taxon>Alteromonadales</taxon>
        <taxon>Colwelliaceae</taxon>
        <taxon>Colwellia</taxon>
    </lineage>
</organism>
<keyword evidence="4" id="KW-0378">Hydrolase</keyword>
<dbReference type="PANTHER" id="PTHR10963:SF60">
    <property type="entry name" value="GRAM-NEGATIVE BACTERIA-BINDING PROTEIN 1-RELATED"/>
    <property type="match status" value="1"/>
</dbReference>
<protein>
    <submittedName>
        <fullName evidence="4">Glycosyl hydrolase, family 16</fullName>
    </submittedName>
</protein>
<feature type="signal peptide" evidence="2">
    <location>
        <begin position="1"/>
        <end position="25"/>
    </location>
</feature>
<keyword evidence="2" id="KW-0732">Signal</keyword>
<dbReference type="PROSITE" id="PS51257">
    <property type="entry name" value="PROKAR_LIPOPROTEIN"/>
    <property type="match status" value="1"/>
</dbReference>
<proteinExistence type="inferred from homology"/>
<dbReference type="AlphaFoldDB" id="Q47XS7"/>
<dbReference type="SUPFAM" id="SSF49899">
    <property type="entry name" value="Concanavalin A-like lectins/glucanases"/>
    <property type="match status" value="1"/>
</dbReference>
<sequence length="287" mass="32551">MKSTLPLIPLASALLLIACSGEVTTNESTKQQSTVSNWHVDFFDGFDTFNPDNWQDQRIWVNNETQCYVPDNQFGTREVSNGSIKLKVIDTGEKRSCDNFDKHGKQHPDTQYVAGRIASKNLKEFVKGKWTARLKVENSGQSGMFPAWWLLGAQNNEPPVQQPDENVCWPMVGSGEIDIFEHHSDGGPDHYAARAIKSNGKCGDGDWQALMLVQEAKLDEYHDYSVEWVGDDVIFRLDEVEVYRLPGEADKLAEPFFAILNFAKINDSAMTANWVMEVDWVKHEAWY</sequence>
<dbReference type="InterPro" id="IPR000757">
    <property type="entry name" value="Beta-glucanase-like"/>
</dbReference>
<dbReference type="CAZy" id="GH16">
    <property type="family name" value="Glycoside Hydrolase Family 16"/>
</dbReference>
<dbReference type="EMBL" id="CP000083">
    <property type="protein sequence ID" value="AAZ24632.1"/>
    <property type="molecule type" value="Genomic_DNA"/>
</dbReference>
<evidence type="ECO:0000313" key="4">
    <source>
        <dbReference type="EMBL" id="AAZ24632.1"/>
    </source>
</evidence>
<dbReference type="InterPro" id="IPR050546">
    <property type="entry name" value="Glycosyl_Hydrlase_16"/>
</dbReference>
<evidence type="ECO:0000313" key="5">
    <source>
        <dbReference type="Proteomes" id="UP000000547"/>
    </source>
</evidence>
<dbReference type="GO" id="GO:0005975">
    <property type="term" value="P:carbohydrate metabolic process"/>
    <property type="evidence" value="ECO:0007669"/>
    <property type="project" value="InterPro"/>
</dbReference>
<dbReference type="GO" id="GO:0004553">
    <property type="term" value="F:hydrolase activity, hydrolyzing O-glycosyl compounds"/>
    <property type="evidence" value="ECO:0007669"/>
    <property type="project" value="InterPro"/>
</dbReference>
<name>Q47XS7_COLP3</name>
<comment type="similarity">
    <text evidence="1">Belongs to the glycosyl hydrolase 16 family.</text>
</comment>
<evidence type="ECO:0000256" key="2">
    <source>
        <dbReference type="SAM" id="SignalP"/>
    </source>
</evidence>
<dbReference type="Proteomes" id="UP000000547">
    <property type="component" value="Chromosome"/>
</dbReference>